<dbReference type="OrthoDB" id="310895at2759"/>
<sequence>MAPVIDYTTFPGNIINGKIVPTPNTRHSIDPSTSKPLFEQPLSRPEDLDLAVEHARKASKSWAKVPFEERSRLLLVFADAVEASRDEIERLQTLEQGKPLSLAHREVDMALRWLRTFATMELKGHVLQEDDEKTIHAIFPPLGVVGAIVPWNWPILLGLGKIGPALMTGNAVIVKPSPYAAYCNLKLGEIATSIFPPGVYQVLTGDDELGPWMTAHPGIDMITFTGSIPTGKKVGESCARTLKRVVLELGGNDACIVCEDVDIMKCLPKITTLAFLNSGQICMLAKRIYVHEKIYDEFLAAMVKFTKENIKAGGGFEPDVVVGPVQNRMQYEIVKDMYADVAKNGYKTALHGEPRDPENGFIIEPMIVENPPDDARVVTEEPFGPIVPVLKWSSDDEVIDRANGLETALGASVWSKDLDRAQAMGRQLSAGSVWINSHFDVAPDVPFGGHKASGIGMEWGLEGFKHFTNTTSMWVWKKIFD</sequence>
<accession>A0A0M8MZ40</accession>
<dbReference type="InterPro" id="IPR016162">
    <property type="entry name" value="Ald_DH_N"/>
</dbReference>
<dbReference type="InterPro" id="IPR044086">
    <property type="entry name" value="LUC3-like"/>
</dbReference>
<feature type="domain" description="Aldehyde dehydrogenase" evidence="7">
    <location>
        <begin position="25"/>
        <end position="472"/>
    </location>
</feature>
<dbReference type="EMBL" id="LGSR01000006">
    <property type="protein sequence ID" value="KOS21728.1"/>
    <property type="molecule type" value="Genomic_DNA"/>
</dbReference>
<dbReference type="InterPro" id="IPR029510">
    <property type="entry name" value="Ald_DH_CS_GLU"/>
</dbReference>
<name>A0A0M8MZ40_ESCWE</name>
<keyword evidence="9" id="KW-1185">Reference proteome</keyword>
<evidence type="ECO:0000313" key="9">
    <source>
        <dbReference type="Proteomes" id="UP000053831"/>
    </source>
</evidence>
<gene>
    <name evidence="8" type="ORF">ESCO_001509</name>
</gene>
<proteinExistence type="inferred from homology"/>
<keyword evidence="2 6" id="KW-0560">Oxidoreductase</keyword>
<dbReference type="Proteomes" id="UP000053831">
    <property type="component" value="Unassembled WGS sequence"/>
</dbReference>
<dbReference type="PROSITE" id="PS00687">
    <property type="entry name" value="ALDEHYDE_DEHYDR_GLU"/>
    <property type="match status" value="1"/>
</dbReference>
<evidence type="ECO:0000256" key="6">
    <source>
        <dbReference type="RuleBase" id="RU003345"/>
    </source>
</evidence>
<dbReference type="InterPro" id="IPR015590">
    <property type="entry name" value="Aldehyde_DH_dom"/>
</dbReference>
<evidence type="ECO:0000256" key="3">
    <source>
        <dbReference type="ARBA" id="ARBA00024226"/>
    </source>
</evidence>
<organism evidence="8 9">
    <name type="scientific">Escovopsis weberi</name>
    <dbReference type="NCBI Taxonomy" id="150374"/>
    <lineage>
        <taxon>Eukaryota</taxon>
        <taxon>Fungi</taxon>
        <taxon>Dikarya</taxon>
        <taxon>Ascomycota</taxon>
        <taxon>Pezizomycotina</taxon>
        <taxon>Sordariomycetes</taxon>
        <taxon>Hypocreomycetidae</taxon>
        <taxon>Hypocreales</taxon>
        <taxon>Hypocreaceae</taxon>
        <taxon>Escovopsis</taxon>
    </lineage>
</organism>
<dbReference type="FunFam" id="3.40.605.10:FF:000007">
    <property type="entry name" value="NAD/NADP-dependent betaine aldehyde dehydrogenase"/>
    <property type="match status" value="1"/>
</dbReference>
<protein>
    <recommendedName>
        <fullName evidence="3">aldehyde dehydrogenase (NAD(+))</fullName>
        <ecNumber evidence="3">1.2.1.3</ecNumber>
    </recommendedName>
</protein>
<dbReference type="SUPFAM" id="SSF53720">
    <property type="entry name" value="ALDH-like"/>
    <property type="match status" value="1"/>
</dbReference>
<evidence type="ECO:0000256" key="4">
    <source>
        <dbReference type="ARBA" id="ARBA00049194"/>
    </source>
</evidence>
<evidence type="ECO:0000313" key="8">
    <source>
        <dbReference type="EMBL" id="KOS21728.1"/>
    </source>
</evidence>
<dbReference type="CDD" id="cd07106">
    <property type="entry name" value="ALDH_AldA-AAD23400"/>
    <property type="match status" value="1"/>
</dbReference>
<comment type="caution">
    <text evidence="8">The sequence shown here is derived from an EMBL/GenBank/DDBJ whole genome shotgun (WGS) entry which is preliminary data.</text>
</comment>
<comment type="catalytic activity">
    <reaction evidence="4">
        <text>an aldehyde + NAD(+) + H2O = a carboxylate + NADH + 2 H(+)</text>
        <dbReference type="Rhea" id="RHEA:16185"/>
        <dbReference type="ChEBI" id="CHEBI:15377"/>
        <dbReference type="ChEBI" id="CHEBI:15378"/>
        <dbReference type="ChEBI" id="CHEBI:17478"/>
        <dbReference type="ChEBI" id="CHEBI:29067"/>
        <dbReference type="ChEBI" id="CHEBI:57540"/>
        <dbReference type="ChEBI" id="CHEBI:57945"/>
        <dbReference type="EC" id="1.2.1.3"/>
    </reaction>
</comment>
<evidence type="ECO:0000256" key="1">
    <source>
        <dbReference type="ARBA" id="ARBA00009986"/>
    </source>
</evidence>
<reference evidence="8 9" key="1">
    <citation type="submission" date="2015-07" db="EMBL/GenBank/DDBJ databases">
        <title>The genome of the fungus Escovopsis weberi, a specialized disease agent of ant agriculture.</title>
        <authorList>
            <person name="de Man T.J."/>
            <person name="Stajich J.E."/>
            <person name="Kubicek C.P."/>
            <person name="Chenthamara K."/>
            <person name="Atanasova L."/>
            <person name="Druzhinina I.S."/>
            <person name="Birnbaum S."/>
            <person name="Barribeau S.M."/>
            <person name="Teiling C."/>
            <person name="Suen G."/>
            <person name="Currie C."/>
            <person name="Gerardo N.M."/>
        </authorList>
    </citation>
    <scope>NUCLEOTIDE SEQUENCE [LARGE SCALE GENOMIC DNA]</scope>
</reference>
<feature type="active site" evidence="5">
    <location>
        <position position="248"/>
    </location>
</feature>
<dbReference type="STRING" id="150374.A0A0M8MZ40"/>
<comment type="similarity">
    <text evidence="1 6">Belongs to the aldehyde dehydrogenase family.</text>
</comment>
<evidence type="ECO:0000256" key="2">
    <source>
        <dbReference type="ARBA" id="ARBA00023002"/>
    </source>
</evidence>
<dbReference type="Gene3D" id="3.40.605.10">
    <property type="entry name" value="Aldehyde Dehydrogenase, Chain A, domain 1"/>
    <property type="match status" value="1"/>
</dbReference>
<dbReference type="PANTHER" id="PTHR11699">
    <property type="entry name" value="ALDEHYDE DEHYDROGENASE-RELATED"/>
    <property type="match status" value="1"/>
</dbReference>
<dbReference type="Pfam" id="PF00171">
    <property type="entry name" value="Aldedh"/>
    <property type="match status" value="1"/>
</dbReference>
<dbReference type="EC" id="1.2.1.3" evidence="3"/>
<evidence type="ECO:0000256" key="5">
    <source>
        <dbReference type="PROSITE-ProRule" id="PRU10007"/>
    </source>
</evidence>
<dbReference type="Gene3D" id="3.40.309.10">
    <property type="entry name" value="Aldehyde Dehydrogenase, Chain A, domain 2"/>
    <property type="match status" value="1"/>
</dbReference>
<dbReference type="InterPro" id="IPR016161">
    <property type="entry name" value="Ald_DH/histidinol_DH"/>
</dbReference>
<dbReference type="AlphaFoldDB" id="A0A0M8MZ40"/>
<dbReference type="InterPro" id="IPR016163">
    <property type="entry name" value="Ald_DH_C"/>
</dbReference>
<dbReference type="GO" id="GO:0004029">
    <property type="term" value="F:aldehyde dehydrogenase (NAD+) activity"/>
    <property type="evidence" value="ECO:0007669"/>
    <property type="project" value="UniProtKB-EC"/>
</dbReference>
<evidence type="ECO:0000259" key="7">
    <source>
        <dbReference type="Pfam" id="PF00171"/>
    </source>
</evidence>